<protein>
    <submittedName>
        <fullName evidence="4">FAD dependent oxidoreductase</fullName>
    </submittedName>
</protein>
<evidence type="ECO:0000256" key="1">
    <source>
        <dbReference type="ARBA" id="ARBA00008609"/>
    </source>
</evidence>
<dbReference type="Gene3D" id="3.30.9.10">
    <property type="entry name" value="D-Amino Acid Oxidase, subunit A, domain 2"/>
    <property type="match status" value="1"/>
</dbReference>
<dbReference type="InterPro" id="IPR028896">
    <property type="entry name" value="GcvT/YgfZ/DmdA"/>
</dbReference>
<dbReference type="Pfam" id="PF16350">
    <property type="entry name" value="FAO_M"/>
    <property type="match status" value="1"/>
</dbReference>
<proteinExistence type="inferred from homology"/>
<dbReference type="SMART" id="SM00595">
    <property type="entry name" value="MADF"/>
    <property type="match status" value="1"/>
</dbReference>
<dbReference type="InterPro" id="IPR029043">
    <property type="entry name" value="GcvT/YgfZ_C"/>
</dbReference>
<dbReference type="InterPro" id="IPR036188">
    <property type="entry name" value="FAD/NAD-bd_sf"/>
</dbReference>
<organism evidence="4 5">
    <name type="scientific">Necator americanus</name>
    <name type="common">Human hookworm</name>
    <dbReference type="NCBI Taxonomy" id="51031"/>
    <lineage>
        <taxon>Eukaryota</taxon>
        <taxon>Metazoa</taxon>
        <taxon>Ecdysozoa</taxon>
        <taxon>Nematoda</taxon>
        <taxon>Chromadorea</taxon>
        <taxon>Rhabditida</taxon>
        <taxon>Rhabditina</taxon>
        <taxon>Rhabditomorpha</taxon>
        <taxon>Strongyloidea</taxon>
        <taxon>Ancylostomatidae</taxon>
        <taxon>Bunostominae</taxon>
        <taxon>Necator</taxon>
    </lineage>
</organism>
<dbReference type="Pfam" id="PF01571">
    <property type="entry name" value="GCV_T"/>
    <property type="match status" value="1"/>
</dbReference>
<accession>W2TA62</accession>
<dbReference type="Proteomes" id="UP000053676">
    <property type="component" value="Unassembled WGS sequence"/>
</dbReference>
<gene>
    <name evidence="4" type="ORF">NECAME_02779</name>
</gene>
<dbReference type="SUPFAM" id="SSF101790">
    <property type="entry name" value="Aminomethyltransferase beta-barrel domain"/>
    <property type="match status" value="1"/>
</dbReference>
<dbReference type="Pfam" id="PF10545">
    <property type="entry name" value="MADF_DNA_bdg"/>
    <property type="match status" value="1"/>
</dbReference>
<name>W2TA62_NECAM</name>
<dbReference type="InterPro" id="IPR013977">
    <property type="entry name" value="GcvT_C"/>
</dbReference>
<comment type="similarity">
    <text evidence="1">Belongs to the GcvT family.</text>
</comment>
<feature type="domain" description="MADF" evidence="3">
    <location>
        <begin position="1304"/>
        <end position="1399"/>
    </location>
</feature>
<dbReference type="Gene3D" id="2.40.30.110">
    <property type="entry name" value="Aminomethyltransferase beta-barrel domains"/>
    <property type="match status" value="1"/>
</dbReference>
<dbReference type="Pfam" id="PF08669">
    <property type="entry name" value="GCV_T_C"/>
    <property type="match status" value="1"/>
</dbReference>
<dbReference type="EMBL" id="KI659684">
    <property type="protein sequence ID" value="ETN78915.1"/>
    <property type="molecule type" value="Genomic_DNA"/>
</dbReference>
<evidence type="ECO:0000313" key="5">
    <source>
        <dbReference type="Proteomes" id="UP000053676"/>
    </source>
</evidence>
<dbReference type="InterPro" id="IPR006076">
    <property type="entry name" value="FAD-dep_OxRdtase"/>
</dbReference>
<dbReference type="GO" id="GO:0005739">
    <property type="term" value="C:mitochondrion"/>
    <property type="evidence" value="ECO:0007669"/>
    <property type="project" value="TreeGrafter"/>
</dbReference>
<dbReference type="OrthoDB" id="429143at2759"/>
<evidence type="ECO:0000313" key="4">
    <source>
        <dbReference type="EMBL" id="ETN78915.1"/>
    </source>
</evidence>
<sequence length="1484" mass="167248">MPPPPSNISFSKCAEKRQEDNVNEGRILEVYGSGRTRRVVLAPNGHNNEGHPSAAFYAQIADQAGITEDYLESIAGVLLSLTHKTKNRQLRITSLSLAAYVALKMGRYHYAADLAHKMIDEEESIGNCSMTASMYLMECMVSSGPFDIALKVMSVDGTERQAGECGSYPIWAVINRCIVLCANRKYHEAENLYKEIRASTSTNDLYERSVLALGIFIYSKLNRAPDAFRLIEELRNIQDEEDEQIVGEGGRSNTAEDPLIVLARILCCVLTLFYMESTLWNVSRLSGTIFLQYAYEFSKFTSSADVVVCGGGIAGTSVAYHLAKRGKRVCLFEKDAVGCGGATGVSGGLVTAPIFFQHPTKRHLARRSLDLYTELAHLGRFKFTKCGRVYMASSTANEIMLRRMYSRGAIYSDDVELIDCPSEMLSRWPFLQTEDIQLALFSPEDVALDPVALCQELAKQAQLAGAQIFESCAVEEVLLGDERQVYAVKTGSGLVETPRFVDASGIWTGTVLTKTLPFRHIQTAAYPCTYTYIHSAKLPTSSVSDTTPIFNDLDGKIMIRATAFKTLCAGFLIDGIRPLARHSTSQGVWTHPEPDWDLFGSSLEKLLHRCPMIGEIDHGDLICGMEAYTPDKAPAVGESSQAHGYYVMNGLNGQGLSMAGGLGELMADWICDGIPEIDVAHLDVGRFLELHANSQYLMERVPEIAAMTYSNMYHSHQFHTARNLRMSPIYHQLRDAGAVFGEIMGYERPLWFEQYPKSERNALFQGQDPLIGRPVWFDSVAIEYEACRERVALIDMSSFTKFDVMGPDVVKFLQYLCSANIDRPVGTTIYSGMQHERGGYVTDCTLSRLSETSYFIVAPTIQQERCMTWMKYWIDKMKVNVHIQDVTGMYTALDVVGPSSRYLMADVTEMSMSTTDFPNFRCQEINIGMATGIRAISVTHCGELGWVIYIPNEVAQNVYERLVEAGREYSLLHAGYYTLRQLRIEKFYVYWGQDIDATVTPVECGRSFRVDFQPDEYEALRHAFRVDFTKDFIGKPALVKQLERGVSKRFVQLLVDNHDKDTDPWPQGGETLFRDGKPVGCTTTAAYGFTLGCHVCTAYVVNKEFGISADFLNRGRYELDIAGKRFPVRVNLHSPSLPMISSEHPLHYRPTQYNGTRVDKNLYICCAKIIIGKCKTKTNKAFTEDVDFYAYVRSRSADARQMTADRDAARDASGPRAWTAHVVTTPRTCPLRDALQLLYGELDMVGTNDADEEVFQKPPSIGEEHNLQTLHAAEHQWVGSHQQQSVSTPVQHHGSMITDEVRFSIIDAVYLRPGIWDCQREKTVGPSRKELFVEVTNLINQQNQLDPELTPEEVEKQWKNLKDTYVKTRKKLSYNSDSIPVTPKWKFYSSLMFLDDLFNVHRNIQKRRIDEVSGSSQTLVSGKRIPPPPEDQEEEDEYMAFCRSLLHPLREIAYKDRIQYLKVQKAIRDLLHDAQMDMLLTHMR</sequence>
<evidence type="ECO:0000256" key="2">
    <source>
        <dbReference type="SAM" id="MobiDB-lite"/>
    </source>
</evidence>
<dbReference type="InterPro" id="IPR006222">
    <property type="entry name" value="GCVT_N"/>
</dbReference>
<dbReference type="SUPFAM" id="SSF103025">
    <property type="entry name" value="Folate-binding domain"/>
    <property type="match status" value="1"/>
</dbReference>
<dbReference type="Gene3D" id="3.30.1360.120">
    <property type="entry name" value="Probable tRNA modification gtpase trme, domain 1"/>
    <property type="match status" value="1"/>
</dbReference>
<dbReference type="InterPro" id="IPR006578">
    <property type="entry name" value="MADF-dom"/>
</dbReference>
<evidence type="ECO:0000259" key="3">
    <source>
        <dbReference type="PROSITE" id="PS51029"/>
    </source>
</evidence>
<feature type="region of interest" description="Disordered" evidence="2">
    <location>
        <begin position="1413"/>
        <end position="1434"/>
    </location>
</feature>
<dbReference type="PANTHER" id="PTHR43757:SF15">
    <property type="entry name" value="PYRUVATE DEHYDROGENASE PHOSPHATASE REGULATORY SUBUNIT, MITOCHONDRIAL-LIKE"/>
    <property type="match status" value="1"/>
</dbReference>
<keyword evidence="5" id="KW-1185">Reference proteome</keyword>
<dbReference type="InterPro" id="IPR027266">
    <property type="entry name" value="TrmE/GcvT-like"/>
</dbReference>
<dbReference type="KEGG" id="nai:NECAME_02779"/>
<dbReference type="PANTHER" id="PTHR43757">
    <property type="entry name" value="AMINOMETHYLTRANSFERASE"/>
    <property type="match status" value="1"/>
</dbReference>
<dbReference type="Gene3D" id="3.30.70.1400">
    <property type="entry name" value="Aminomethyltransferase beta-barrel domains"/>
    <property type="match status" value="1"/>
</dbReference>
<dbReference type="Gene3D" id="3.50.50.60">
    <property type="entry name" value="FAD/NAD(P)-binding domain"/>
    <property type="match status" value="1"/>
</dbReference>
<reference evidence="5" key="1">
    <citation type="journal article" date="2014" name="Nat. Genet.">
        <title>Genome of the human hookworm Necator americanus.</title>
        <authorList>
            <person name="Tang Y.T."/>
            <person name="Gao X."/>
            <person name="Rosa B.A."/>
            <person name="Abubucker S."/>
            <person name="Hallsworth-Pepin K."/>
            <person name="Martin J."/>
            <person name="Tyagi R."/>
            <person name="Heizer E."/>
            <person name="Zhang X."/>
            <person name="Bhonagiri-Palsikar V."/>
            <person name="Minx P."/>
            <person name="Warren W.C."/>
            <person name="Wang Q."/>
            <person name="Zhan B."/>
            <person name="Hotez P.J."/>
            <person name="Sternberg P.W."/>
            <person name="Dougall A."/>
            <person name="Gaze S.T."/>
            <person name="Mulvenna J."/>
            <person name="Sotillo J."/>
            <person name="Ranganathan S."/>
            <person name="Rabelo E.M."/>
            <person name="Wilson R.K."/>
            <person name="Felgner P.L."/>
            <person name="Bethony J."/>
            <person name="Hawdon J.M."/>
            <person name="Gasser R.B."/>
            <person name="Loukas A."/>
            <person name="Mitreva M."/>
        </authorList>
    </citation>
    <scope>NUCLEOTIDE SEQUENCE [LARGE SCALE GENOMIC DNA]</scope>
</reference>
<dbReference type="SUPFAM" id="SSF51905">
    <property type="entry name" value="FAD/NAD(P)-binding domain"/>
    <property type="match status" value="1"/>
</dbReference>
<dbReference type="PROSITE" id="PS51029">
    <property type="entry name" value="MADF"/>
    <property type="match status" value="1"/>
</dbReference>
<dbReference type="InterPro" id="IPR032503">
    <property type="entry name" value="FAO_M"/>
</dbReference>
<dbReference type="STRING" id="51031.W2TA62"/>
<dbReference type="Pfam" id="PF01266">
    <property type="entry name" value="DAO"/>
    <property type="match status" value="1"/>
</dbReference>